<keyword evidence="3" id="KW-0548">Nucleotidyltransferase</keyword>
<dbReference type="InterPro" id="IPR012337">
    <property type="entry name" value="RNaseH-like_sf"/>
</dbReference>
<dbReference type="InterPro" id="IPR050951">
    <property type="entry name" value="Retrovirus_Pol_polyprotein"/>
</dbReference>
<keyword evidence="6" id="KW-0378">Hydrolase</keyword>
<feature type="domain" description="Integrase catalytic" evidence="9">
    <location>
        <begin position="858"/>
        <end position="1010"/>
    </location>
</feature>
<feature type="domain" description="Reverse transcriptase" evidence="8">
    <location>
        <begin position="341"/>
        <end position="519"/>
    </location>
</feature>
<dbReference type="Gene3D" id="3.10.20.370">
    <property type="match status" value="1"/>
</dbReference>
<dbReference type="InterPro" id="IPR043128">
    <property type="entry name" value="Rev_trsase/Diguanyl_cyclase"/>
</dbReference>
<dbReference type="InterPro" id="IPR041577">
    <property type="entry name" value="RT_RNaseH_2"/>
</dbReference>
<protein>
    <recommendedName>
        <fullName evidence="1">RNA-directed DNA polymerase</fullName>
        <ecNumber evidence="1">2.7.7.49</ecNumber>
    </recommendedName>
</protein>
<accession>A0A4Y2PB53</accession>
<dbReference type="Proteomes" id="UP000499080">
    <property type="component" value="Unassembled WGS sequence"/>
</dbReference>
<evidence type="ECO:0000259" key="9">
    <source>
        <dbReference type="PROSITE" id="PS50994"/>
    </source>
</evidence>
<dbReference type="CDD" id="cd01647">
    <property type="entry name" value="RT_LTR"/>
    <property type="match status" value="1"/>
</dbReference>
<feature type="non-terminal residue" evidence="10">
    <location>
        <position position="1059"/>
    </location>
</feature>
<evidence type="ECO:0000256" key="6">
    <source>
        <dbReference type="ARBA" id="ARBA00022759"/>
    </source>
</evidence>
<keyword evidence="2" id="KW-0645">Protease</keyword>
<dbReference type="CDD" id="cd09274">
    <property type="entry name" value="RNase_HI_RT_Ty3"/>
    <property type="match status" value="1"/>
</dbReference>
<dbReference type="Pfam" id="PF00078">
    <property type="entry name" value="RVT_1"/>
    <property type="match status" value="1"/>
</dbReference>
<evidence type="ECO:0000259" key="8">
    <source>
        <dbReference type="PROSITE" id="PS50878"/>
    </source>
</evidence>
<keyword evidence="7" id="KW-0695">RNA-directed DNA polymerase</keyword>
<gene>
    <name evidence="10" type="primary">Tf2-9_426</name>
    <name evidence="10" type="ORF">AVEN_204915_1</name>
</gene>
<dbReference type="GO" id="GO:0006508">
    <property type="term" value="P:proteolysis"/>
    <property type="evidence" value="ECO:0007669"/>
    <property type="project" value="UniProtKB-KW"/>
</dbReference>
<dbReference type="PROSITE" id="PS50994">
    <property type="entry name" value="INTEGRASE"/>
    <property type="match status" value="1"/>
</dbReference>
<dbReference type="SUPFAM" id="SSF56672">
    <property type="entry name" value="DNA/RNA polymerases"/>
    <property type="match status" value="1"/>
</dbReference>
<dbReference type="EMBL" id="BGPR01131840">
    <property type="protein sequence ID" value="GBN47700.1"/>
    <property type="molecule type" value="Genomic_DNA"/>
</dbReference>
<evidence type="ECO:0000256" key="3">
    <source>
        <dbReference type="ARBA" id="ARBA00022695"/>
    </source>
</evidence>
<dbReference type="InterPro" id="IPR043502">
    <property type="entry name" value="DNA/RNA_pol_sf"/>
</dbReference>
<dbReference type="EC" id="2.7.7.49" evidence="1"/>
<dbReference type="GO" id="GO:0008270">
    <property type="term" value="F:zinc ion binding"/>
    <property type="evidence" value="ECO:0007669"/>
    <property type="project" value="InterPro"/>
</dbReference>
<keyword evidence="4" id="KW-0540">Nuclease</keyword>
<dbReference type="Gene3D" id="3.30.70.270">
    <property type="match status" value="2"/>
</dbReference>
<dbReference type="InterPro" id="IPR000477">
    <property type="entry name" value="RT_dom"/>
</dbReference>
<dbReference type="GO" id="GO:0004519">
    <property type="term" value="F:endonuclease activity"/>
    <property type="evidence" value="ECO:0007669"/>
    <property type="project" value="UniProtKB-KW"/>
</dbReference>
<dbReference type="GO" id="GO:0004190">
    <property type="term" value="F:aspartic-type endopeptidase activity"/>
    <property type="evidence" value="ECO:0007669"/>
    <property type="project" value="UniProtKB-KW"/>
</dbReference>
<dbReference type="FunFam" id="3.30.70.270:FF:000020">
    <property type="entry name" value="Transposon Tf2-6 polyprotein-like Protein"/>
    <property type="match status" value="1"/>
</dbReference>
<dbReference type="Gene3D" id="3.10.10.10">
    <property type="entry name" value="HIV Type 1 Reverse Transcriptase, subunit A, domain 1"/>
    <property type="match status" value="1"/>
</dbReference>
<dbReference type="GO" id="GO:0003676">
    <property type="term" value="F:nucleic acid binding"/>
    <property type="evidence" value="ECO:0007669"/>
    <property type="project" value="InterPro"/>
</dbReference>
<dbReference type="SUPFAM" id="SSF57756">
    <property type="entry name" value="Retrovirus zinc finger-like domains"/>
    <property type="match status" value="1"/>
</dbReference>
<dbReference type="Gene3D" id="1.10.340.70">
    <property type="match status" value="1"/>
</dbReference>
<dbReference type="Gene3D" id="3.30.420.10">
    <property type="entry name" value="Ribonuclease H-like superfamily/Ribonuclease H"/>
    <property type="match status" value="1"/>
</dbReference>
<keyword evidence="3" id="KW-0808">Transferase</keyword>
<evidence type="ECO:0000256" key="1">
    <source>
        <dbReference type="ARBA" id="ARBA00012493"/>
    </source>
</evidence>
<evidence type="ECO:0000313" key="10">
    <source>
        <dbReference type="EMBL" id="GBN47700.1"/>
    </source>
</evidence>
<keyword evidence="11" id="KW-1185">Reference proteome</keyword>
<evidence type="ECO:0000313" key="11">
    <source>
        <dbReference type="Proteomes" id="UP000499080"/>
    </source>
</evidence>
<dbReference type="InterPro" id="IPR041588">
    <property type="entry name" value="Integrase_H2C2"/>
</dbReference>
<proteinExistence type="predicted"/>
<comment type="caution">
    <text evidence="10">The sequence shown here is derived from an EMBL/GenBank/DDBJ whole genome shotgun (WGS) entry which is preliminary data.</text>
</comment>
<dbReference type="OrthoDB" id="6512428at2759"/>
<dbReference type="Gene3D" id="4.10.60.10">
    <property type="entry name" value="Zinc finger, CCHC-type"/>
    <property type="match status" value="1"/>
</dbReference>
<keyword evidence="6" id="KW-0255">Endonuclease</keyword>
<dbReference type="AlphaFoldDB" id="A0A4Y2PB53"/>
<dbReference type="FunFam" id="1.10.340.70:FF:000003">
    <property type="entry name" value="Protein CBG25708"/>
    <property type="match status" value="1"/>
</dbReference>
<dbReference type="InterPro" id="IPR001584">
    <property type="entry name" value="Integrase_cat-core"/>
</dbReference>
<dbReference type="GO" id="GO:0015074">
    <property type="term" value="P:DNA integration"/>
    <property type="evidence" value="ECO:0007669"/>
    <property type="project" value="InterPro"/>
</dbReference>
<keyword evidence="5" id="KW-0064">Aspartyl protease</keyword>
<dbReference type="FunFam" id="3.30.420.10:FF:000063">
    <property type="entry name" value="Retrovirus-related Pol polyprotein from transposon 297-like Protein"/>
    <property type="match status" value="1"/>
</dbReference>
<evidence type="ECO:0000256" key="5">
    <source>
        <dbReference type="ARBA" id="ARBA00022750"/>
    </source>
</evidence>
<dbReference type="FunFam" id="3.10.20.370:FF:000001">
    <property type="entry name" value="Retrovirus-related Pol polyprotein from transposon 17.6-like protein"/>
    <property type="match status" value="1"/>
</dbReference>
<sequence length="1059" mass="121448">MEQHIAELLKQNQELILALQRTHGSSQKVTVQFEKFDEENENFDCFFERFQTYLDVQNIPADSRAKVFISSLSAKLYQLLKNVLAPDLPSDQNLDKLKNVLKQHLTPKPLIIPSRHKFLNRKQNEGESINSYIAELRALAINCDYDSNMLNIMLRDVFVSGLRDKAILDRLFEEDNIDLEKTLQIALAMEKACKGANDIMGQEVKAVYAGKKQMNKKSNFVSKQKKPLFCSRCTGTDHVKEKCRFISSKCNFCSKVGHIQRACFAAQKSKTKPVKQKQVSFNSKAENKNEIPVFELNSIDSGLHEQPPIMINLKIENKNCTMELDTGGSGRVENEIDRLEKEGIIEKVEHSEWATPVVPVVKPDGSIRLCADYSVTLNPNLIVPQHPLPRLEEIFTSLNGGKQFSKLDFKHAYLQMKVHPESQKLLTINTHKGLYVCKRLMYGLNGAPAIWQRYVDGLFQGMQGVKVFMDDARITGSDEMSHFKALEEFFKKCKEHGLKLNLSKSQFFQNEINFLGHKIDANGLHKTDEKISAVVKAPVPKNVQEVKSFLGLVNFYGKFCKNLATIANPLNNLTKKDVKFKWSKDCQVAFEQIKKEICSPKVLVHYDPELPLTLASDASPVGVGCVLAHIYPDGSERPIAFASKTLSKTEQKYSQIDKEALAIVWAVKKFHLYLKGRRFTLVTDHKPLVAIFGSKRGLPVLTATRLLHYALILQSFQFILYFVKLLTMEMQTFFPDCQKPQKNWRELRQETGKDEELGPLLRALREGRNLQGREAQYTIEDGCILYGQRICIPKKYQKNVLDELHTGHLGMVKMKALARSFVYWKDIDKDIEDAVRNCVDCARHKTDPAKAKVHYWEYPSMPWERIHIDFAGPIFEHMFLLIVDAHSKWLEVYPMKITTTKKTIECLRDSFSRFGLPRVLVSDNGSQFTSYEFQRFMQSNGIKHKTSAPFKPSSNGQAERYVATLKQSLRTMQKYEGSIQQKLSTFLLQYRKAPNATTTHSPAMLFLKREIRTRIDLLLPELKSRVQDRIRKGVFEFRDRKFDIGDKVAVRIYRAANSK</sequence>
<evidence type="ECO:0000256" key="2">
    <source>
        <dbReference type="ARBA" id="ARBA00022670"/>
    </source>
</evidence>
<dbReference type="PANTHER" id="PTHR37984">
    <property type="entry name" value="PROTEIN CBG26694"/>
    <property type="match status" value="1"/>
</dbReference>
<evidence type="ECO:0000256" key="4">
    <source>
        <dbReference type="ARBA" id="ARBA00022722"/>
    </source>
</evidence>
<organism evidence="10 11">
    <name type="scientific">Araneus ventricosus</name>
    <name type="common">Orbweaver spider</name>
    <name type="synonym">Epeira ventricosa</name>
    <dbReference type="NCBI Taxonomy" id="182803"/>
    <lineage>
        <taxon>Eukaryota</taxon>
        <taxon>Metazoa</taxon>
        <taxon>Ecdysozoa</taxon>
        <taxon>Arthropoda</taxon>
        <taxon>Chelicerata</taxon>
        <taxon>Arachnida</taxon>
        <taxon>Araneae</taxon>
        <taxon>Araneomorphae</taxon>
        <taxon>Entelegynae</taxon>
        <taxon>Araneoidea</taxon>
        <taxon>Araneidae</taxon>
        <taxon>Araneus</taxon>
    </lineage>
</organism>
<dbReference type="PROSITE" id="PS50878">
    <property type="entry name" value="RT_POL"/>
    <property type="match status" value="1"/>
</dbReference>
<dbReference type="GO" id="GO:0042575">
    <property type="term" value="C:DNA polymerase complex"/>
    <property type="evidence" value="ECO:0007669"/>
    <property type="project" value="UniProtKB-ARBA"/>
</dbReference>
<reference evidence="10 11" key="1">
    <citation type="journal article" date="2019" name="Sci. Rep.">
        <title>Orb-weaving spider Araneus ventricosus genome elucidates the spidroin gene catalogue.</title>
        <authorList>
            <person name="Kono N."/>
            <person name="Nakamura H."/>
            <person name="Ohtoshi R."/>
            <person name="Moran D.A.P."/>
            <person name="Shinohara A."/>
            <person name="Yoshida Y."/>
            <person name="Fujiwara M."/>
            <person name="Mori M."/>
            <person name="Tomita M."/>
            <person name="Arakawa K."/>
        </authorList>
    </citation>
    <scope>NUCLEOTIDE SEQUENCE [LARGE SCALE GENOMIC DNA]</scope>
</reference>
<dbReference type="Pfam" id="PF17921">
    <property type="entry name" value="Integrase_H2C2"/>
    <property type="match status" value="1"/>
</dbReference>
<dbReference type="GO" id="GO:0003964">
    <property type="term" value="F:RNA-directed DNA polymerase activity"/>
    <property type="evidence" value="ECO:0007669"/>
    <property type="project" value="UniProtKB-KW"/>
</dbReference>
<dbReference type="Pfam" id="PF17919">
    <property type="entry name" value="RT_RNaseH_2"/>
    <property type="match status" value="1"/>
</dbReference>
<dbReference type="InterPro" id="IPR036397">
    <property type="entry name" value="RNaseH_sf"/>
</dbReference>
<name>A0A4Y2PB53_ARAVE</name>
<dbReference type="InterPro" id="IPR036875">
    <property type="entry name" value="Znf_CCHC_sf"/>
</dbReference>
<dbReference type="PANTHER" id="PTHR37984:SF12">
    <property type="entry name" value="RIBONUCLEASE H"/>
    <property type="match status" value="1"/>
</dbReference>
<evidence type="ECO:0000256" key="7">
    <source>
        <dbReference type="ARBA" id="ARBA00022918"/>
    </source>
</evidence>
<dbReference type="Pfam" id="PF00665">
    <property type="entry name" value="rve"/>
    <property type="match status" value="1"/>
</dbReference>
<dbReference type="SUPFAM" id="SSF53098">
    <property type="entry name" value="Ribonuclease H-like"/>
    <property type="match status" value="1"/>
</dbReference>